<dbReference type="PANTHER" id="PTHR30566">
    <property type="entry name" value="YNAI-RELATED MECHANOSENSITIVE ION CHANNEL"/>
    <property type="match status" value="1"/>
</dbReference>
<proteinExistence type="inferred from homology"/>
<keyword evidence="11" id="KW-1185">Reference proteome</keyword>
<feature type="domain" description="Mechanosensitive ion channel transmembrane helices 2/3" evidence="9">
    <location>
        <begin position="178"/>
        <end position="206"/>
    </location>
</feature>
<protein>
    <recommendedName>
        <fullName evidence="12">Mechanosensitive ion channel family protein</fullName>
    </recommendedName>
</protein>
<comment type="subcellular location">
    <subcellularLocation>
        <location evidence="1">Cell membrane</location>
        <topology evidence="1">Multi-pass membrane protein</topology>
    </subcellularLocation>
</comment>
<dbReference type="InterPro" id="IPR011014">
    <property type="entry name" value="MscS_channel_TM-2"/>
</dbReference>
<name>A0A2W2AX50_9BACT</name>
<dbReference type="Gene3D" id="2.30.30.60">
    <property type="match status" value="1"/>
</dbReference>
<evidence type="ECO:0000256" key="4">
    <source>
        <dbReference type="ARBA" id="ARBA00022692"/>
    </source>
</evidence>
<feature type="transmembrane region" description="Helical" evidence="7">
    <location>
        <begin position="185"/>
        <end position="205"/>
    </location>
</feature>
<dbReference type="EMBL" id="QKTW01000018">
    <property type="protein sequence ID" value="PZF72288.1"/>
    <property type="molecule type" value="Genomic_DNA"/>
</dbReference>
<dbReference type="Pfam" id="PF00924">
    <property type="entry name" value="MS_channel_2nd"/>
    <property type="match status" value="1"/>
</dbReference>
<evidence type="ECO:0000256" key="1">
    <source>
        <dbReference type="ARBA" id="ARBA00004651"/>
    </source>
</evidence>
<dbReference type="OrthoDB" id="9809206at2"/>
<dbReference type="GO" id="GO:0005886">
    <property type="term" value="C:plasma membrane"/>
    <property type="evidence" value="ECO:0007669"/>
    <property type="project" value="UniProtKB-SubCell"/>
</dbReference>
<evidence type="ECO:0000313" key="10">
    <source>
        <dbReference type="EMBL" id="PZF72288.1"/>
    </source>
</evidence>
<evidence type="ECO:0000259" key="8">
    <source>
        <dbReference type="Pfam" id="PF00924"/>
    </source>
</evidence>
<dbReference type="Gene3D" id="3.30.70.100">
    <property type="match status" value="1"/>
</dbReference>
<dbReference type="InterPro" id="IPR010920">
    <property type="entry name" value="LSM_dom_sf"/>
</dbReference>
<keyword evidence="5 7" id="KW-1133">Transmembrane helix</keyword>
<sequence length="372" mass="42306">MNTILLAIDWHFIDNRIGGERIANLLWCAGIILAAFLLKKPLTKALTFITSKLTARFNTQRRNRELEETIRKPLGALLQTILFYVAISQMGILLNHLVLHRYKDDSKLEITLSDVADHVFLFFTILFVTQFIVRLLDFFFQLSLEKAQTEHNRERQQLLPLMREVTKMFAWTMSFFWILGSVFHVNIPALITGLGIGGVAIALAAKESVENFFAAFTLLSDKPFQTGDSIKMGELEGVIESIGFRSTRLRHADGSVFVIPNKNLVSQTLENQTQRNMRRVRVPIAVRYRLAPGDLSKMISELKEMVTKTAQVLDPVEVNVETFGENSFQVMVIYHLPYPLTGTTLNTVKQEINLQLFDIVDRYTGPKPSSKA</sequence>
<dbReference type="Gene3D" id="1.10.287.1260">
    <property type="match status" value="1"/>
</dbReference>
<feature type="transmembrane region" description="Helical" evidence="7">
    <location>
        <begin position="119"/>
        <end position="140"/>
    </location>
</feature>
<gene>
    <name evidence="10" type="ORF">DN068_13070</name>
</gene>
<keyword evidence="6 7" id="KW-0472">Membrane</keyword>
<evidence type="ECO:0000313" key="11">
    <source>
        <dbReference type="Proteomes" id="UP000248745"/>
    </source>
</evidence>
<dbReference type="SUPFAM" id="SSF50182">
    <property type="entry name" value="Sm-like ribonucleoproteins"/>
    <property type="match status" value="1"/>
</dbReference>
<evidence type="ECO:0000256" key="5">
    <source>
        <dbReference type="ARBA" id="ARBA00022989"/>
    </source>
</evidence>
<accession>A0A2W2AX50</accession>
<dbReference type="InterPro" id="IPR006685">
    <property type="entry name" value="MscS_channel_2nd"/>
</dbReference>
<keyword evidence="3" id="KW-1003">Cell membrane</keyword>
<dbReference type="AlphaFoldDB" id="A0A2W2AX50"/>
<feature type="transmembrane region" description="Helical" evidence="7">
    <location>
        <begin position="22"/>
        <end position="38"/>
    </location>
</feature>
<feature type="transmembrane region" description="Helical" evidence="7">
    <location>
        <begin position="81"/>
        <end position="99"/>
    </location>
</feature>
<evidence type="ECO:0000256" key="6">
    <source>
        <dbReference type="ARBA" id="ARBA00023136"/>
    </source>
</evidence>
<evidence type="ECO:0000256" key="2">
    <source>
        <dbReference type="ARBA" id="ARBA00008017"/>
    </source>
</evidence>
<evidence type="ECO:0000259" key="9">
    <source>
        <dbReference type="Pfam" id="PF21088"/>
    </source>
</evidence>
<dbReference type="GO" id="GO:0008381">
    <property type="term" value="F:mechanosensitive monoatomic ion channel activity"/>
    <property type="evidence" value="ECO:0007669"/>
    <property type="project" value="UniProtKB-ARBA"/>
</dbReference>
<evidence type="ECO:0000256" key="3">
    <source>
        <dbReference type="ARBA" id="ARBA00022475"/>
    </source>
</evidence>
<dbReference type="Proteomes" id="UP000248745">
    <property type="component" value="Unassembled WGS sequence"/>
</dbReference>
<dbReference type="Pfam" id="PF21088">
    <property type="entry name" value="MS_channel_1st"/>
    <property type="match status" value="1"/>
</dbReference>
<dbReference type="SUPFAM" id="SSF82861">
    <property type="entry name" value="Mechanosensitive channel protein MscS (YggB), transmembrane region"/>
    <property type="match status" value="1"/>
</dbReference>
<reference evidence="10 11" key="1">
    <citation type="submission" date="2018-06" db="EMBL/GenBank/DDBJ databases">
        <title>Mucibacter soli gen. nov., sp. nov., a new member of the family Chitinophagaceae producing mucin.</title>
        <authorList>
            <person name="Kim M.-K."/>
            <person name="Park S."/>
            <person name="Kim T.-S."/>
            <person name="Joung Y."/>
            <person name="Han J.-H."/>
            <person name="Kim S.B."/>
        </authorList>
    </citation>
    <scope>NUCLEOTIDE SEQUENCE [LARGE SCALE GENOMIC DNA]</scope>
    <source>
        <strain evidence="10 11">R1-15</strain>
    </source>
</reference>
<keyword evidence="4 7" id="KW-0812">Transmembrane</keyword>
<dbReference type="InterPro" id="IPR023408">
    <property type="entry name" value="MscS_beta-dom_sf"/>
</dbReference>
<dbReference type="InterPro" id="IPR049142">
    <property type="entry name" value="MS_channel_1st"/>
</dbReference>
<comment type="similarity">
    <text evidence="2">Belongs to the MscS (TC 1.A.23) family.</text>
</comment>
<dbReference type="RefSeq" id="WP_110999383.1">
    <property type="nucleotide sequence ID" value="NZ_QKTW01000018.1"/>
</dbReference>
<comment type="caution">
    <text evidence="10">The sequence shown here is derived from an EMBL/GenBank/DDBJ whole genome shotgun (WGS) entry which is preliminary data.</text>
</comment>
<dbReference type="PANTHER" id="PTHR30566:SF5">
    <property type="entry name" value="MECHANOSENSITIVE ION CHANNEL PROTEIN 1, MITOCHONDRIAL-RELATED"/>
    <property type="match status" value="1"/>
</dbReference>
<evidence type="ECO:0000256" key="7">
    <source>
        <dbReference type="SAM" id="Phobius"/>
    </source>
</evidence>
<feature type="domain" description="Mechanosensitive ion channel MscS" evidence="8">
    <location>
        <begin position="208"/>
        <end position="273"/>
    </location>
</feature>
<organism evidence="10 11">
    <name type="scientific">Taibaiella soli</name>
    <dbReference type="NCBI Taxonomy" id="1649169"/>
    <lineage>
        <taxon>Bacteria</taxon>
        <taxon>Pseudomonadati</taxon>
        <taxon>Bacteroidota</taxon>
        <taxon>Chitinophagia</taxon>
        <taxon>Chitinophagales</taxon>
        <taxon>Chitinophagaceae</taxon>
        <taxon>Taibaiella</taxon>
    </lineage>
</organism>
<evidence type="ECO:0008006" key="12">
    <source>
        <dbReference type="Google" id="ProtNLM"/>
    </source>
</evidence>